<proteinExistence type="predicted"/>
<evidence type="ECO:0000313" key="5">
    <source>
        <dbReference type="EMBL" id="MFD1398079.1"/>
    </source>
</evidence>
<reference evidence="6" key="1">
    <citation type="journal article" date="2019" name="Int. J. Syst. Evol. Microbiol.">
        <title>The Global Catalogue of Microorganisms (GCM) 10K type strain sequencing project: providing services to taxonomists for standard genome sequencing and annotation.</title>
        <authorList>
            <consortium name="The Broad Institute Genomics Platform"/>
            <consortium name="The Broad Institute Genome Sequencing Center for Infectious Disease"/>
            <person name="Wu L."/>
            <person name="Ma J."/>
        </authorList>
    </citation>
    <scope>NUCLEOTIDE SEQUENCE [LARGE SCALE GENOMIC DNA]</scope>
    <source>
        <strain evidence="6">CCM 9110</strain>
    </source>
</reference>
<keyword evidence="2" id="KW-0238">DNA-binding</keyword>
<dbReference type="InterPro" id="IPR018060">
    <property type="entry name" value="HTH_AraC"/>
</dbReference>
<evidence type="ECO:0000259" key="4">
    <source>
        <dbReference type="PROSITE" id="PS01124"/>
    </source>
</evidence>
<keyword evidence="6" id="KW-1185">Reference proteome</keyword>
<dbReference type="Gene3D" id="2.60.120.10">
    <property type="entry name" value="Jelly Rolls"/>
    <property type="match status" value="1"/>
</dbReference>
<evidence type="ECO:0000256" key="3">
    <source>
        <dbReference type="ARBA" id="ARBA00023163"/>
    </source>
</evidence>
<dbReference type="PANTHER" id="PTHR43280:SF30">
    <property type="entry name" value="MMSAB OPERON REGULATORY PROTEIN"/>
    <property type="match status" value="1"/>
</dbReference>
<dbReference type="SMART" id="SM00342">
    <property type="entry name" value="HTH_ARAC"/>
    <property type="match status" value="1"/>
</dbReference>
<dbReference type="Proteomes" id="UP001597199">
    <property type="component" value="Unassembled WGS sequence"/>
</dbReference>
<gene>
    <name evidence="5" type="ORF">ACFQ41_02005</name>
</gene>
<keyword evidence="1" id="KW-0805">Transcription regulation</keyword>
<dbReference type="InterPro" id="IPR003313">
    <property type="entry name" value="AraC-bd"/>
</dbReference>
<feature type="domain" description="HTH araC/xylS-type" evidence="4">
    <location>
        <begin position="181"/>
        <end position="279"/>
    </location>
</feature>
<dbReference type="PANTHER" id="PTHR43280">
    <property type="entry name" value="ARAC-FAMILY TRANSCRIPTIONAL REGULATOR"/>
    <property type="match status" value="1"/>
</dbReference>
<dbReference type="SUPFAM" id="SSF51215">
    <property type="entry name" value="Regulatory protein AraC"/>
    <property type="match status" value="1"/>
</dbReference>
<evidence type="ECO:0000313" key="6">
    <source>
        <dbReference type="Proteomes" id="UP001597199"/>
    </source>
</evidence>
<dbReference type="PROSITE" id="PS00041">
    <property type="entry name" value="HTH_ARAC_FAMILY_1"/>
    <property type="match status" value="1"/>
</dbReference>
<dbReference type="PROSITE" id="PS01124">
    <property type="entry name" value="HTH_ARAC_FAMILY_2"/>
    <property type="match status" value="1"/>
</dbReference>
<dbReference type="EMBL" id="JBHTOA010000015">
    <property type="protein sequence ID" value="MFD1398079.1"/>
    <property type="molecule type" value="Genomic_DNA"/>
</dbReference>
<dbReference type="RefSeq" id="WP_204118627.1">
    <property type="nucleotide sequence ID" value="NZ_BOLV01000006.1"/>
</dbReference>
<dbReference type="InterPro" id="IPR009057">
    <property type="entry name" value="Homeodomain-like_sf"/>
</dbReference>
<evidence type="ECO:0000256" key="1">
    <source>
        <dbReference type="ARBA" id="ARBA00023015"/>
    </source>
</evidence>
<dbReference type="InterPro" id="IPR037923">
    <property type="entry name" value="HTH-like"/>
</dbReference>
<sequence length="284" mass="32252">MSTNKANNRTDDFSSLNRNANLDINVYTCGTERCEPDHSYGPTVRSGYMLYFVLAGEGSYTVRNHFYALKPGQGFIIEPHTLIRFEADHRQPWTYLWIGFSGRAAERYVQTTALDNSNPTFSFNPDGSVIQAAQAVIAASHTSRNRNLLMTGRLYEFLYQLSSTYPSLAVRTNLDQKEALESALFYITNNYGEDISVGEIADSLHIDRTYLHRLFVKHVGQSPQQYIKTYRMQHATQLLTESDYPIGVIAHAVGYQNPFSFSKAFSQETGMSPRAYRKQHQPAE</sequence>
<organism evidence="5 6">
    <name type="scientific">Lacticaseibacillus suilingensis</name>
    <dbReference type="NCBI Taxonomy" id="2799577"/>
    <lineage>
        <taxon>Bacteria</taxon>
        <taxon>Bacillati</taxon>
        <taxon>Bacillota</taxon>
        <taxon>Bacilli</taxon>
        <taxon>Lactobacillales</taxon>
        <taxon>Lactobacillaceae</taxon>
        <taxon>Lacticaseibacillus</taxon>
    </lineage>
</organism>
<evidence type="ECO:0000256" key="2">
    <source>
        <dbReference type="ARBA" id="ARBA00023125"/>
    </source>
</evidence>
<keyword evidence="3" id="KW-0804">Transcription</keyword>
<dbReference type="InterPro" id="IPR014710">
    <property type="entry name" value="RmlC-like_jellyroll"/>
</dbReference>
<dbReference type="Pfam" id="PF12833">
    <property type="entry name" value="HTH_18"/>
    <property type="match status" value="1"/>
</dbReference>
<protein>
    <submittedName>
        <fullName evidence="5">AraC family transcriptional regulator</fullName>
    </submittedName>
</protein>
<dbReference type="CDD" id="cd06986">
    <property type="entry name" value="cupin_MmsR-like_N"/>
    <property type="match status" value="1"/>
</dbReference>
<comment type="caution">
    <text evidence="5">The sequence shown here is derived from an EMBL/GenBank/DDBJ whole genome shotgun (WGS) entry which is preliminary data.</text>
</comment>
<dbReference type="Gene3D" id="1.10.10.60">
    <property type="entry name" value="Homeodomain-like"/>
    <property type="match status" value="2"/>
</dbReference>
<dbReference type="SUPFAM" id="SSF46689">
    <property type="entry name" value="Homeodomain-like"/>
    <property type="match status" value="2"/>
</dbReference>
<dbReference type="InterPro" id="IPR018062">
    <property type="entry name" value="HTH_AraC-typ_CS"/>
</dbReference>
<dbReference type="Pfam" id="PF02311">
    <property type="entry name" value="AraC_binding"/>
    <property type="match status" value="1"/>
</dbReference>
<name>A0ABW4BCM5_9LACO</name>
<accession>A0ABW4BCM5</accession>